<organism evidence="1 2">
    <name type="scientific">Methylomusa anaerophila</name>
    <dbReference type="NCBI Taxonomy" id="1930071"/>
    <lineage>
        <taxon>Bacteria</taxon>
        <taxon>Bacillati</taxon>
        <taxon>Bacillota</taxon>
        <taxon>Negativicutes</taxon>
        <taxon>Selenomonadales</taxon>
        <taxon>Sporomusaceae</taxon>
        <taxon>Methylomusa</taxon>
    </lineage>
</organism>
<accession>A0A348AHL7</accession>
<sequence>MFSMKDILPNTLKSMGIAKKYNSYSVIIHWEEIAGGEIAAHAWPVTIQRGTMILAVNNSVWSHHLMMLKNELIDKINSFLHEKLVTDIRFQAGYFRKNQNQEYKENGENGQSVSPVRLNANELELIGNMVAYINDEKLRNKIKYVLIKEIATDRAKRLQGWKNCLSCTVLVPPGTSYCTICNLAQKEAKKNAMHQLLIDAPWLTYQETNSYIVCSLKEYHLTKKALVHNLVRRLFQPNVDKVTEASLVMLMTGIKPDKMSQEFIDTMISKIKIKLFEKKVRRKNYVSAPRS</sequence>
<dbReference type="PANTHER" id="PTHR36456">
    <property type="entry name" value="UPF0232 PROTEIN SCO3875"/>
    <property type="match status" value="1"/>
</dbReference>
<name>A0A348AHL7_9FIRM</name>
<evidence type="ECO:0000313" key="2">
    <source>
        <dbReference type="Proteomes" id="UP000276437"/>
    </source>
</evidence>
<reference evidence="1 2" key="1">
    <citation type="journal article" date="2018" name="Int. J. Syst. Evol. Microbiol.">
        <title>Methylomusa anaerophila gen. nov., sp. nov., an anaerobic methanol-utilizing bacterium isolated from a microbial fuel cell.</title>
        <authorList>
            <person name="Amano N."/>
            <person name="Yamamuro A."/>
            <person name="Miyahara M."/>
            <person name="Kouzuma A."/>
            <person name="Abe T."/>
            <person name="Watanabe K."/>
        </authorList>
    </citation>
    <scope>NUCLEOTIDE SEQUENCE [LARGE SCALE GENOMIC DNA]</scope>
    <source>
        <strain evidence="1 2">MMFC1</strain>
    </source>
</reference>
<dbReference type="Pfam" id="PF05258">
    <property type="entry name" value="DciA"/>
    <property type="match status" value="1"/>
</dbReference>
<dbReference type="AlphaFoldDB" id="A0A348AHL7"/>
<protein>
    <recommendedName>
        <fullName evidence="3">DUF721 domain-containing protein</fullName>
    </recommendedName>
</protein>
<dbReference type="KEGG" id="mana:MAMMFC1_01219"/>
<dbReference type="Proteomes" id="UP000276437">
    <property type="component" value="Chromosome"/>
</dbReference>
<keyword evidence="2" id="KW-1185">Reference proteome</keyword>
<proteinExistence type="predicted"/>
<gene>
    <name evidence="1" type="ORF">MAMMFC1_01219</name>
</gene>
<dbReference type="EMBL" id="AP018449">
    <property type="protein sequence ID" value="BBB90565.1"/>
    <property type="molecule type" value="Genomic_DNA"/>
</dbReference>
<evidence type="ECO:0000313" key="1">
    <source>
        <dbReference type="EMBL" id="BBB90565.1"/>
    </source>
</evidence>
<dbReference type="PANTHER" id="PTHR36456:SF1">
    <property type="entry name" value="UPF0232 PROTEIN SCO3875"/>
    <property type="match status" value="1"/>
</dbReference>
<evidence type="ECO:0008006" key="3">
    <source>
        <dbReference type="Google" id="ProtNLM"/>
    </source>
</evidence>
<dbReference type="InterPro" id="IPR007922">
    <property type="entry name" value="DciA-like"/>
</dbReference>